<protein>
    <submittedName>
        <fullName evidence="1">Uncharacterized protein</fullName>
    </submittedName>
</protein>
<dbReference type="AlphaFoldDB" id="A0A150G9Q4"/>
<comment type="caution">
    <text evidence="1">The sequence shown here is derived from an EMBL/GenBank/DDBJ whole genome shotgun (WGS) entry which is preliminary data.</text>
</comment>
<name>A0A150G9Q4_GONPE</name>
<keyword evidence="2" id="KW-1185">Reference proteome</keyword>
<evidence type="ECO:0000313" key="1">
    <source>
        <dbReference type="EMBL" id="KXZ46577.1"/>
    </source>
</evidence>
<proteinExistence type="predicted"/>
<reference evidence="2" key="1">
    <citation type="journal article" date="2016" name="Nat. Commun.">
        <title>The Gonium pectorale genome demonstrates co-option of cell cycle regulation during the evolution of multicellularity.</title>
        <authorList>
            <person name="Hanschen E.R."/>
            <person name="Marriage T.N."/>
            <person name="Ferris P.J."/>
            <person name="Hamaji T."/>
            <person name="Toyoda A."/>
            <person name="Fujiyama A."/>
            <person name="Neme R."/>
            <person name="Noguchi H."/>
            <person name="Minakuchi Y."/>
            <person name="Suzuki M."/>
            <person name="Kawai-Toyooka H."/>
            <person name="Smith D.R."/>
            <person name="Sparks H."/>
            <person name="Anderson J."/>
            <person name="Bakaric R."/>
            <person name="Luria V."/>
            <person name="Karger A."/>
            <person name="Kirschner M.W."/>
            <person name="Durand P.M."/>
            <person name="Michod R.E."/>
            <person name="Nozaki H."/>
            <person name="Olson B.J."/>
        </authorList>
    </citation>
    <scope>NUCLEOTIDE SEQUENCE [LARGE SCALE GENOMIC DNA]</scope>
    <source>
        <strain evidence="2">NIES-2863</strain>
    </source>
</reference>
<gene>
    <name evidence="1" type="ORF">GPECTOR_42g788</name>
</gene>
<organism evidence="1 2">
    <name type="scientific">Gonium pectorale</name>
    <name type="common">Green alga</name>
    <dbReference type="NCBI Taxonomy" id="33097"/>
    <lineage>
        <taxon>Eukaryota</taxon>
        <taxon>Viridiplantae</taxon>
        <taxon>Chlorophyta</taxon>
        <taxon>core chlorophytes</taxon>
        <taxon>Chlorophyceae</taxon>
        <taxon>CS clade</taxon>
        <taxon>Chlamydomonadales</taxon>
        <taxon>Volvocaceae</taxon>
        <taxon>Gonium</taxon>
    </lineage>
</organism>
<dbReference type="EMBL" id="LSYV01000043">
    <property type="protein sequence ID" value="KXZ46577.1"/>
    <property type="molecule type" value="Genomic_DNA"/>
</dbReference>
<dbReference type="Proteomes" id="UP000075714">
    <property type="component" value="Unassembled WGS sequence"/>
</dbReference>
<evidence type="ECO:0000313" key="2">
    <source>
        <dbReference type="Proteomes" id="UP000075714"/>
    </source>
</evidence>
<sequence length="78" mass="8993">MDTAPQDQDHAEEFKKLTTSQQQQLLKKLNIDYKILSRALNEEKDPDNEDPDKPLIQDLTLALADYRARIAVLEKILS</sequence>
<accession>A0A150G9Q4</accession>